<dbReference type="GO" id="GO:0016579">
    <property type="term" value="P:protein deubiquitination"/>
    <property type="evidence" value="ECO:0007669"/>
    <property type="project" value="InterPro"/>
</dbReference>
<keyword evidence="2 4" id="KW-0863">Zinc-finger</keyword>
<dbReference type="PANTHER" id="PTHR21646">
    <property type="entry name" value="UBIQUITIN CARBOXYL-TERMINAL HYDROLASE"/>
    <property type="match status" value="1"/>
</dbReference>
<dbReference type="GO" id="GO:0004843">
    <property type="term" value="F:cysteine-type deubiquitinase activity"/>
    <property type="evidence" value="ECO:0007669"/>
    <property type="project" value="InterPro"/>
</dbReference>
<keyword evidence="1" id="KW-0479">Metal-binding</keyword>
<reference evidence="7 8" key="1">
    <citation type="submission" date="2019-07" db="EMBL/GenBank/DDBJ databases">
        <title>Genomics analysis of Aphanomyces spp. identifies a new class of oomycete effector associated with host adaptation.</title>
        <authorList>
            <person name="Gaulin E."/>
        </authorList>
    </citation>
    <scope>NUCLEOTIDE SEQUENCE [LARGE SCALE GENOMIC DNA]</scope>
    <source>
        <strain evidence="7 8">ATCC 201684</strain>
    </source>
</reference>
<evidence type="ECO:0000256" key="1">
    <source>
        <dbReference type="ARBA" id="ARBA00022723"/>
    </source>
</evidence>
<evidence type="ECO:0000256" key="4">
    <source>
        <dbReference type="PROSITE-ProRule" id="PRU00502"/>
    </source>
</evidence>
<evidence type="ECO:0000256" key="3">
    <source>
        <dbReference type="ARBA" id="ARBA00022833"/>
    </source>
</evidence>
<dbReference type="Gene3D" id="3.90.70.10">
    <property type="entry name" value="Cysteine proteinases"/>
    <property type="match status" value="1"/>
</dbReference>
<evidence type="ECO:0000313" key="7">
    <source>
        <dbReference type="EMBL" id="KAF0740767.1"/>
    </source>
</evidence>
<dbReference type="Pfam" id="PF02148">
    <property type="entry name" value="zf-UBP"/>
    <property type="match status" value="1"/>
</dbReference>
<organism evidence="7 8">
    <name type="scientific">Aphanomyces euteiches</name>
    <dbReference type="NCBI Taxonomy" id="100861"/>
    <lineage>
        <taxon>Eukaryota</taxon>
        <taxon>Sar</taxon>
        <taxon>Stramenopiles</taxon>
        <taxon>Oomycota</taxon>
        <taxon>Saprolegniomycetes</taxon>
        <taxon>Saprolegniales</taxon>
        <taxon>Verrucalvaceae</taxon>
        <taxon>Aphanomyces</taxon>
    </lineage>
</organism>
<protein>
    <submittedName>
        <fullName evidence="7">Uncharacterized protein</fullName>
    </submittedName>
</protein>
<sequence>MARHRSKRHHAVDSPPQSVQTRLGAIHYDTVEKTIKEPSRWTCQTCQTTTYLWLCLCCGLLYCHNTARDLSDGIAPDKATHLSRHVASDELHTLFMELNASAHNVYCFDTMSILSLGVDNARGDLFLIRALLRQIQDLEGIERLTRRSSASRKWRKVHLVHEFTFHALYLSKQAAARRQVEDKLYTASFKWRHLQLFKCFVHWKETWAALKDKQLTKPRRAGIYPGKTGLRNLGNTCYMNAALQAIGHVDAIKEALEKHEGRPGSLLAELHQVVQRLWSGEYAAFSPDVMLKMIWILFPSLAGFKQQVGIST</sequence>
<dbReference type="PROSITE" id="PS50271">
    <property type="entry name" value="ZF_UBP"/>
    <property type="match status" value="1"/>
</dbReference>
<name>A0A6G0XKC1_9STRA</name>
<dbReference type="InterPro" id="IPR013083">
    <property type="entry name" value="Znf_RING/FYVE/PHD"/>
</dbReference>
<dbReference type="GO" id="GO:0008270">
    <property type="term" value="F:zinc ion binding"/>
    <property type="evidence" value="ECO:0007669"/>
    <property type="project" value="UniProtKB-KW"/>
</dbReference>
<evidence type="ECO:0000259" key="5">
    <source>
        <dbReference type="PROSITE" id="PS50235"/>
    </source>
</evidence>
<evidence type="ECO:0000259" key="6">
    <source>
        <dbReference type="PROSITE" id="PS50271"/>
    </source>
</evidence>
<feature type="domain" description="USP" evidence="5">
    <location>
        <begin position="228"/>
        <end position="312"/>
    </location>
</feature>
<dbReference type="PROSITE" id="PS00972">
    <property type="entry name" value="USP_1"/>
    <property type="match status" value="1"/>
</dbReference>
<dbReference type="SUPFAM" id="SSF57850">
    <property type="entry name" value="RING/U-box"/>
    <property type="match status" value="1"/>
</dbReference>
<dbReference type="Pfam" id="PF00443">
    <property type="entry name" value="UCH"/>
    <property type="match status" value="1"/>
</dbReference>
<dbReference type="InterPro" id="IPR001607">
    <property type="entry name" value="Znf_UBP"/>
</dbReference>
<dbReference type="InterPro" id="IPR001394">
    <property type="entry name" value="Peptidase_C19_UCH"/>
</dbReference>
<evidence type="ECO:0000313" key="8">
    <source>
        <dbReference type="Proteomes" id="UP000481153"/>
    </source>
</evidence>
<feature type="domain" description="UBP-type" evidence="6">
    <location>
        <begin position="23"/>
        <end position="136"/>
    </location>
</feature>
<dbReference type="Proteomes" id="UP000481153">
    <property type="component" value="Unassembled WGS sequence"/>
</dbReference>
<proteinExistence type="predicted"/>
<comment type="caution">
    <text evidence="7">The sequence shown here is derived from an EMBL/GenBank/DDBJ whole genome shotgun (WGS) entry which is preliminary data.</text>
</comment>
<dbReference type="VEuPathDB" id="FungiDB:AeMF1_011828"/>
<evidence type="ECO:0000256" key="2">
    <source>
        <dbReference type="ARBA" id="ARBA00022771"/>
    </source>
</evidence>
<dbReference type="InterPro" id="IPR018200">
    <property type="entry name" value="USP_CS"/>
</dbReference>
<dbReference type="InterPro" id="IPR028889">
    <property type="entry name" value="USP"/>
</dbReference>
<dbReference type="InterPro" id="IPR038765">
    <property type="entry name" value="Papain-like_cys_pep_sf"/>
</dbReference>
<dbReference type="SUPFAM" id="SSF54001">
    <property type="entry name" value="Cysteine proteinases"/>
    <property type="match status" value="1"/>
</dbReference>
<accession>A0A6G0XKC1</accession>
<dbReference type="AlphaFoldDB" id="A0A6G0XKC1"/>
<dbReference type="Gene3D" id="3.30.40.10">
    <property type="entry name" value="Zinc/RING finger domain, C3HC4 (zinc finger)"/>
    <property type="match status" value="1"/>
</dbReference>
<dbReference type="EMBL" id="VJMJ01000045">
    <property type="protein sequence ID" value="KAF0740767.1"/>
    <property type="molecule type" value="Genomic_DNA"/>
</dbReference>
<dbReference type="InterPro" id="IPR050185">
    <property type="entry name" value="Ub_carboxyl-term_hydrolase"/>
</dbReference>
<gene>
    <name evidence="7" type="ORF">Ae201684_003898</name>
</gene>
<dbReference type="PROSITE" id="PS50235">
    <property type="entry name" value="USP_3"/>
    <property type="match status" value="1"/>
</dbReference>
<keyword evidence="8" id="KW-1185">Reference proteome</keyword>
<keyword evidence="3" id="KW-0862">Zinc</keyword>